<evidence type="ECO:0000256" key="1">
    <source>
        <dbReference type="SAM" id="SignalP"/>
    </source>
</evidence>
<keyword evidence="4" id="KW-1185">Reference proteome</keyword>
<dbReference type="Proteomes" id="UP000556026">
    <property type="component" value="Unassembled WGS sequence"/>
</dbReference>
<gene>
    <name evidence="3" type="ORF">GMST_42650</name>
</gene>
<feature type="domain" description="Right handed beta helix" evidence="2">
    <location>
        <begin position="205"/>
        <end position="334"/>
    </location>
</feature>
<dbReference type="EMBL" id="BLXX01000023">
    <property type="protein sequence ID" value="GFO61940.1"/>
    <property type="molecule type" value="Genomic_DNA"/>
</dbReference>
<dbReference type="Gene3D" id="2.160.20.10">
    <property type="entry name" value="Single-stranded right-handed beta-helix, Pectin lyase-like"/>
    <property type="match status" value="1"/>
</dbReference>
<dbReference type="RefSeq" id="WP_183356725.1">
    <property type="nucleotide sequence ID" value="NZ_BLXX01000023.1"/>
</dbReference>
<organism evidence="3 4">
    <name type="scientific">Geomonas silvestris</name>
    <dbReference type="NCBI Taxonomy" id="2740184"/>
    <lineage>
        <taxon>Bacteria</taxon>
        <taxon>Pseudomonadati</taxon>
        <taxon>Thermodesulfobacteriota</taxon>
        <taxon>Desulfuromonadia</taxon>
        <taxon>Geobacterales</taxon>
        <taxon>Geobacteraceae</taxon>
        <taxon>Geomonas</taxon>
    </lineage>
</organism>
<evidence type="ECO:0000313" key="3">
    <source>
        <dbReference type="EMBL" id="GFO61940.1"/>
    </source>
</evidence>
<dbReference type="SUPFAM" id="SSF51126">
    <property type="entry name" value="Pectin lyase-like"/>
    <property type="match status" value="1"/>
</dbReference>
<feature type="signal peptide" evidence="1">
    <location>
        <begin position="1"/>
        <end position="20"/>
    </location>
</feature>
<accession>A0A6V8MPJ1</accession>
<evidence type="ECO:0000313" key="4">
    <source>
        <dbReference type="Proteomes" id="UP000556026"/>
    </source>
</evidence>
<name>A0A6V8MPJ1_9BACT</name>
<keyword evidence="1" id="KW-0732">Signal</keyword>
<reference evidence="4" key="1">
    <citation type="submission" date="2020-06" db="EMBL/GenBank/DDBJ databases">
        <title>Draft genomic sequence of Geomonas sp. Red330.</title>
        <authorList>
            <person name="Itoh H."/>
            <person name="Zhenxing X."/>
            <person name="Ushijima N."/>
            <person name="Masuda Y."/>
            <person name="Shiratori Y."/>
            <person name="Senoo K."/>
        </authorList>
    </citation>
    <scope>NUCLEOTIDE SEQUENCE [LARGE SCALE GENOMIC DNA]</scope>
    <source>
        <strain evidence="4">Red330</strain>
    </source>
</reference>
<evidence type="ECO:0000259" key="2">
    <source>
        <dbReference type="Pfam" id="PF13229"/>
    </source>
</evidence>
<sequence length="381" mass="39686">MTRIFPIATLGLLAAAHLFAASSFGAGLPAGASPAASLPAAAVEPAPRAELPFRPQIVYGSRVLNEDTTWRGEVLVDGVLVIAPQATLTVEPGAVVRFRRNGSQGAQLVVQGRLIVSGTREMPVLFGSALADPQPVDWQGILLLGSEKKNVLENCRIEGAETGLEALYSTVTLKGVKAGRSHTGFRFQDALVTMEGGGAADCDAGVRLAESEATLRGVVLSGNRQGINALHSSLYLSEANLSGNRSAGLAADGCRIKFQGGQVSGNGSGVTLLGCEGSILGAKLMKNREFGLSLSTSRVKVVGNQIFGNGNNGVIVTDGAAAAWDNAIYDNAGYDLYHSGLDEFRAPANWWGGGQPKIFDNNGRGRVLFSPVLGAKPQSMR</sequence>
<feature type="chain" id="PRO_5027832099" description="Right handed beta helix domain-containing protein" evidence="1">
    <location>
        <begin position="21"/>
        <end position="381"/>
    </location>
</feature>
<dbReference type="Pfam" id="PF13229">
    <property type="entry name" value="Beta_helix"/>
    <property type="match status" value="1"/>
</dbReference>
<dbReference type="InterPro" id="IPR039448">
    <property type="entry name" value="Beta_helix"/>
</dbReference>
<proteinExistence type="predicted"/>
<dbReference type="AlphaFoldDB" id="A0A6V8MPJ1"/>
<protein>
    <recommendedName>
        <fullName evidence="2">Right handed beta helix domain-containing protein</fullName>
    </recommendedName>
</protein>
<comment type="caution">
    <text evidence="3">The sequence shown here is derived from an EMBL/GenBank/DDBJ whole genome shotgun (WGS) entry which is preliminary data.</text>
</comment>
<dbReference type="InterPro" id="IPR012334">
    <property type="entry name" value="Pectin_lyas_fold"/>
</dbReference>
<dbReference type="InterPro" id="IPR011050">
    <property type="entry name" value="Pectin_lyase_fold/virulence"/>
</dbReference>